<reference evidence="1" key="1">
    <citation type="journal article" date="2014" name="Front. Microbiol.">
        <title>High frequency of phylogenetically diverse reductive dehalogenase-homologous genes in deep subseafloor sedimentary metagenomes.</title>
        <authorList>
            <person name="Kawai M."/>
            <person name="Futagami T."/>
            <person name="Toyoda A."/>
            <person name="Takaki Y."/>
            <person name="Nishi S."/>
            <person name="Hori S."/>
            <person name="Arai W."/>
            <person name="Tsubouchi T."/>
            <person name="Morono Y."/>
            <person name="Uchiyama I."/>
            <person name="Ito T."/>
            <person name="Fujiyama A."/>
            <person name="Inagaki F."/>
            <person name="Takami H."/>
        </authorList>
    </citation>
    <scope>NUCLEOTIDE SEQUENCE</scope>
    <source>
        <strain evidence="1">Expedition CK06-06</strain>
    </source>
</reference>
<feature type="non-terminal residue" evidence="1">
    <location>
        <position position="69"/>
    </location>
</feature>
<protein>
    <submittedName>
        <fullName evidence="1">Uncharacterized protein</fullName>
    </submittedName>
</protein>
<comment type="caution">
    <text evidence="1">The sequence shown here is derived from an EMBL/GenBank/DDBJ whole genome shotgun (WGS) entry which is preliminary data.</text>
</comment>
<organism evidence="1">
    <name type="scientific">marine sediment metagenome</name>
    <dbReference type="NCBI Taxonomy" id="412755"/>
    <lineage>
        <taxon>unclassified sequences</taxon>
        <taxon>metagenomes</taxon>
        <taxon>ecological metagenomes</taxon>
    </lineage>
</organism>
<gene>
    <name evidence="1" type="ORF">S12H4_16841</name>
</gene>
<evidence type="ECO:0000313" key="1">
    <source>
        <dbReference type="EMBL" id="GAI81343.1"/>
    </source>
</evidence>
<dbReference type="EMBL" id="BARW01008178">
    <property type="protein sequence ID" value="GAI81343.1"/>
    <property type="molecule type" value="Genomic_DNA"/>
</dbReference>
<dbReference type="AlphaFoldDB" id="X1RL29"/>
<sequence>MTNNNLWNDEELDREEFEFLPLDNIGTPTFFRVADWNKYEELSFTNQQGNPFTRNYLHTNKGLLPLSSV</sequence>
<accession>X1RL29</accession>
<proteinExistence type="predicted"/>
<name>X1RL29_9ZZZZ</name>